<reference evidence="9 10" key="1">
    <citation type="journal article" date="2006" name="Science">
        <title>The genome of black cottonwood, Populus trichocarpa (Torr. &amp; Gray).</title>
        <authorList>
            <person name="Tuskan G.A."/>
            <person name="Difazio S."/>
            <person name="Jansson S."/>
            <person name="Bohlmann J."/>
            <person name="Grigoriev I."/>
            <person name="Hellsten U."/>
            <person name="Putnam N."/>
            <person name="Ralph S."/>
            <person name="Rombauts S."/>
            <person name="Salamov A."/>
            <person name="Schein J."/>
            <person name="Sterck L."/>
            <person name="Aerts A."/>
            <person name="Bhalerao R.R."/>
            <person name="Bhalerao R.P."/>
            <person name="Blaudez D."/>
            <person name="Boerjan W."/>
            <person name="Brun A."/>
            <person name="Brunner A."/>
            <person name="Busov V."/>
            <person name="Campbell M."/>
            <person name="Carlson J."/>
            <person name="Chalot M."/>
            <person name="Chapman J."/>
            <person name="Chen G.L."/>
            <person name="Cooper D."/>
            <person name="Coutinho P.M."/>
            <person name="Couturier J."/>
            <person name="Covert S."/>
            <person name="Cronk Q."/>
            <person name="Cunningham R."/>
            <person name="Davis J."/>
            <person name="Degroeve S."/>
            <person name="Dejardin A."/>
            <person name="Depamphilis C."/>
            <person name="Detter J."/>
            <person name="Dirks B."/>
            <person name="Dubchak I."/>
            <person name="Duplessis S."/>
            <person name="Ehlting J."/>
            <person name="Ellis B."/>
            <person name="Gendler K."/>
            <person name="Goodstein D."/>
            <person name="Gribskov M."/>
            <person name="Grimwood J."/>
            <person name="Groover A."/>
            <person name="Gunter L."/>
            <person name="Hamberger B."/>
            <person name="Heinze B."/>
            <person name="Helariutta Y."/>
            <person name="Henrissat B."/>
            <person name="Holligan D."/>
            <person name="Holt R."/>
            <person name="Huang W."/>
            <person name="Islam-Faridi N."/>
            <person name="Jones S."/>
            <person name="Jones-Rhoades M."/>
            <person name="Jorgensen R."/>
            <person name="Joshi C."/>
            <person name="Kangasjarvi J."/>
            <person name="Karlsson J."/>
            <person name="Kelleher C."/>
            <person name="Kirkpatrick R."/>
            <person name="Kirst M."/>
            <person name="Kohler A."/>
            <person name="Kalluri U."/>
            <person name="Larimer F."/>
            <person name="Leebens-Mack J."/>
            <person name="Leple J.C."/>
            <person name="Locascio P."/>
            <person name="Lou Y."/>
            <person name="Lucas S."/>
            <person name="Martin F."/>
            <person name="Montanini B."/>
            <person name="Napoli C."/>
            <person name="Nelson D.R."/>
            <person name="Nelson C."/>
            <person name="Nieminen K."/>
            <person name="Nilsson O."/>
            <person name="Pereda V."/>
            <person name="Peter G."/>
            <person name="Philippe R."/>
            <person name="Pilate G."/>
            <person name="Poliakov A."/>
            <person name="Razumovskaya J."/>
            <person name="Richardson P."/>
            <person name="Rinaldi C."/>
            <person name="Ritland K."/>
            <person name="Rouze P."/>
            <person name="Ryaboy D."/>
            <person name="Schmutz J."/>
            <person name="Schrader J."/>
            <person name="Segerman B."/>
            <person name="Shin H."/>
            <person name="Siddiqui A."/>
            <person name="Sterky F."/>
            <person name="Terry A."/>
            <person name="Tsai C.J."/>
            <person name="Uberbacher E."/>
            <person name="Unneberg P."/>
            <person name="Vahala J."/>
            <person name="Wall K."/>
            <person name="Wessler S."/>
            <person name="Yang G."/>
            <person name="Yin T."/>
            <person name="Douglas C."/>
            <person name="Marra M."/>
            <person name="Sandberg G."/>
            <person name="Van de Peer Y."/>
            <person name="Rokhsar D."/>
        </authorList>
    </citation>
    <scope>NUCLEOTIDE SEQUENCE [LARGE SCALE GENOMIC DNA]</scope>
    <source>
        <strain evidence="10">cv. Nisqually</strain>
        <strain evidence="9">Nisqually-1</strain>
    </source>
</reference>
<dbReference type="PANTHER" id="PTHR44167">
    <property type="entry name" value="OVARIAN-SPECIFIC SERINE/THREONINE-PROTEIN KINASE LOK-RELATED"/>
    <property type="match status" value="1"/>
</dbReference>
<evidence type="ECO:0000256" key="5">
    <source>
        <dbReference type="ARBA" id="ARBA00022777"/>
    </source>
</evidence>
<dbReference type="PROSITE" id="PS00108">
    <property type="entry name" value="PROTEIN_KINASE_ST"/>
    <property type="match status" value="1"/>
</dbReference>
<keyword evidence="3" id="KW-0808">Transferase</keyword>
<dbReference type="SUPFAM" id="SSF56112">
    <property type="entry name" value="Protein kinase-like (PK-like)"/>
    <property type="match status" value="1"/>
</dbReference>
<evidence type="ECO:0000256" key="6">
    <source>
        <dbReference type="ARBA" id="ARBA00022840"/>
    </source>
</evidence>
<dbReference type="FunFam" id="1.10.510.10:FF:001893">
    <property type="entry name" value="Probable serine/threonine-protein kinase DDB_G0291918"/>
    <property type="match status" value="1"/>
</dbReference>
<reference evidence="9" key="2">
    <citation type="submission" date="2017-07" db="EMBL/GenBank/DDBJ databases">
        <title>WGS assembly of Populus trichocarpa.</title>
        <authorList>
            <person name="Tuskan G."/>
            <person name="Difazio S."/>
            <person name="Jansson S."/>
            <person name="Bohlmann J."/>
            <person name="Grigoriev I."/>
            <person name="Hellsten U."/>
            <person name="Putnam N."/>
            <person name="Ralph S."/>
            <person name="Rombauts S."/>
            <person name="Salamov A."/>
            <person name="Schein J."/>
            <person name="Sterck L."/>
            <person name="Aerts A."/>
            <person name="Bhalerao R."/>
            <person name="Bhalerao R."/>
            <person name="Blaudez D."/>
            <person name="Boerjan W."/>
            <person name="Brun A."/>
            <person name="Brunner A."/>
            <person name="Busov V."/>
            <person name="Campbell M."/>
            <person name="Carlson J."/>
            <person name="Chalot M."/>
            <person name="Chapman J."/>
            <person name="Chen G."/>
            <person name="Cooper D."/>
            <person name="Coutinho P."/>
            <person name="Couturier J."/>
            <person name="Covert S."/>
            <person name="Cronk Q."/>
            <person name="Cunningham R."/>
            <person name="Davis J."/>
            <person name="Degroeve S."/>
            <person name="Dejardin A."/>
            <person name="Depamphilis C."/>
            <person name="Detter J."/>
            <person name="Dirks B."/>
            <person name="Dubchak I."/>
            <person name="Duplessis S."/>
            <person name="Ehlting J."/>
            <person name="Ellis B."/>
            <person name="Gendler K."/>
            <person name="Goodstein D."/>
            <person name="Gribskov M."/>
            <person name="Grimwood J."/>
            <person name="Groover A."/>
            <person name="Gunter L."/>
            <person name="Hamberger B."/>
            <person name="Heinze B."/>
            <person name="Helariutta Y."/>
            <person name="Henrissat B."/>
            <person name="Holligan D."/>
            <person name="Holt R."/>
            <person name="Huang W."/>
            <person name="Islam-Faridi N."/>
            <person name="Jones S."/>
            <person name="Jones-Rhoades M."/>
            <person name="Jorgensen R."/>
            <person name="Joshi C."/>
            <person name="Kangasjarvi J."/>
            <person name="Karlsson J."/>
            <person name="Kelleher C."/>
            <person name="Kirkpatrick R."/>
            <person name="Kirst M."/>
            <person name="Kohler A."/>
            <person name="Kalluri U."/>
            <person name="Larimer F."/>
            <person name="Leebens-Mack J."/>
            <person name="Leple J."/>
            <person name="Locascio P."/>
            <person name="Lou Y."/>
            <person name="Lucas S."/>
            <person name="Martin F."/>
            <person name="Montanini B."/>
            <person name="Napoli C."/>
            <person name="Nelson D."/>
            <person name="Nelson C."/>
            <person name="Nieminen K."/>
            <person name="Nilsson O."/>
            <person name="Pereda V."/>
            <person name="Peter G."/>
            <person name="Philippe R."/>
            <person name="Pilate G."/>
            <person name="Poliakov A."/>
            <person name="Razumovskaya J."/>
            <person name="Richardson P."/>
            <person name="Rinaldi C."/>
            <person name="Ritland K."/>
            <person name="Rouze P."/>
            <person name="Ryaboy D."/>
            <person name="Schmutz J."/>
            <person name="Schrader J."/>
            <person name="Segerman B."/>
            <person name="Shin H."/>
            <person name="Siddiqui A."/>
            <person name="Sterky F."/>
            <person name="Terry A."/>
            <person name="Tsai C."/>
            <person name="Uberbacher E."/>
            <person name="Unneberg P."/>
            <person name="Vahala J."/>
            <person name="Wall K."/>
            <person name="Wessler S."/>
            <person name="Yang G."/>
            <person name="Yin T."/>
            <person name="Douglas C."/>
            <person name="Marra M."/>
            <person name="Sandberg G."/>
            <person name="Van De Peer Y."/>
            <person name="Rokhsar D."/>
        </authorList>
    </citation>
    <scope>NUCLEOTIDE SEQUENCE</scope>
    <source>
        <strain evidence="9">Nisqually-1</strain>
    </source>
</reference>
<sequence>MQTQLYNTQLAFIDSTTTTTESDLQEKAWHILALLLSIGNPTPAPDLASHCTLFNASPDLIESLCSVPNSPITLTSNHDNSSDNFLVTISPLGLFALNQFLSNFNLIEAFATRIWHAICGLEVPLEDLVRMYFRKRKRIGFDYADVYDKDQEVCPLPKRIRNDCWKLPFHLTGDVSSSINVEPSYMLIQPNNSILSPDFFVKTLASELGCKLRNIEHVEDEMNTGAIVESKEDKRMMACELDEYSALPIVMLDSEAVFQEAKVDEIDLESRIDINATCCLADVKWSKTFSLEFTSINGACNGTNDCHIETVRTETNEELLIDYGKMEGEGINHFQSTNTTFNMPQESNFRRMNELSSLDKEAITNHVKNQAKVSTTELCVPPKKLKDSKPSTKIRVTTGVAASPRQQALCQSLEQKKAVIPPKENQRRRKDHMKISMGQKSKQTCNDIHTKERKKDCALNSPKDRVGSKDFPCFDSYIVEEEGGSGGYGTVYRATRKLDGTTVAIKCPHENAHRHHFSNELRMLERFGGKNFVIKFEGCLKNQNSDCFVLEYVEHDRPEVLKKEIDVFQLRWYGYCMFRALASLHKQGVVHRDIKPGNFLFSCKANKGYLIDFNLALDLHQKLGTINKSKAANDVSFNSVAASNAKYVPPSKSRRFPGSKFLDAVDLEAIKDFKSTLEAKNVKKKAVRNIMISQGADGSGITSVKDATSARTPSAERMKEPLPSKGRKELISLLHEAMQSPNHEASSFPASMRKRIAAPPGKVDGRHIYLTPMPVHSTGIPVAGIGLVKNKCGDGKNKKEGPCVGTKGFRAPEVLFRSLHQGPKVDIWSAGVTLLYLIIGKTPFYGDPEQNIKDIAKLRGSEDLWEVSKLHNRESSFPADLYNMQSLAPTTIWEWCKLNSKRQDFLDAVPSSLIDLVDKCLTVNPRLRISADDALKHEFFAPCNESLRRQKLLRQGHSLDSRTKTPSHGQSIARPIKISQRQP</sequence>
<keyword evidence="10" id="KW-1185">Reference proteome</keyword>
<dbReference type="GO" id="GO:0005524">
    <property type="term" value="F:ATP binding"/>
    <property type="evidence" value="ECO:0007669"/>
    <property type="project" value="UniProtKB-KW"/>
</dbReference>
<dbReference type="FunFam" id="1.10.510.10:FF:001725">
    <property type="entry name" value="Kinase like protein"/>
    <property type="match status" value="1"/>
</dbReference>
<evidence type="ECO:0000259" key="8">
    <source>
        <dbReference type="PROSITE" id="PS50011"/>
    </source>
</evidence>
<dbReference type="InParanoid" id="A0A2K2BXZ9"/>
<dbReference type="GO" id="GO:0005634">
    <property type="term" value="C:nucleus"/>
    <property type="evidence" value="ECO:0000318"/>
    <property type="project" value="GO_Central"/>
</dbReference>
<keyword evidence="5" id="KW-0418">Kinase</keyword>
<keyword evidence="6" id="KW-0067">ATP-binding</keyword>
<proteinExistence type="predicted"/>
<dbReference type="Gene3D" id="1.10.510.10">
    <property type="entry name" value="Transferase(Phosphotransferase) domain 1"/>
    <property type="match status" value="2"/>
</dbReference>
<dbReference type="Proteomes" id="UP000006729">
    <property type="component" value="Chromosome 1"/>
</dbReference>
<dbReference type="EC" id="2.7.11.1" evidence="1"/>
<gene>
    <name evidence="9" type="ORF">POPTR_001G151900</name>
</gene>
<evidence type="ECO:0000256" key="1">
    <source>
        <dbReference type="ARBA" id="ARBA00012513"/>
    </source>
</evidence>
<dbReference type="EMBL" id="CM009290">
    <property type="protein sequence ID" value="RQO84934.1"/>
    <property type="molecule type" value="Genomic_DNA"/>
</dbReference>
<dbReference type="EMBL" id="CM009290">
    <property type="protein sequence ID" value="RQO84932.1"/>
    <property type="molecule type" value="Genomic_DNA"/>
</dbReference>
<feature type="region of interest" description="Disordered" evidence="7">
    <location>
        <begin position="422"/>
        <end position="446"/>
    </location>
</feature>
<dbReference type="FunCoup" id="A0A2K2BXZ9">
    <property type="interactions" value="2323"/>
</dbReference>
<evidence type="ECO:0000256" key="2">
    <source>
        <dbReference type="ARBA" id="ARBA00022527"/>
    </source>
</evidence>
<evidence type="ECO:0000256" key="4">
    <source>
        <dbReference type="ARBA" id="ARBA00022741"/>
    </source>
</evidence>
<feature type="compositionally biased region" description="Basic and acidic residues" evidence="7">
    <location>
        <begin position="714"/>
        <end position="723"/>
    </location>
</feature>
<accession>A0A2K2BXZ9</accession>
<feature type="region of interest" description="Disordered" evidence="7">
    <location>
        <begin position="955"/>
        <end position="983"/>
    </location>
</feature>
<dbReference type="GO" id="GO:0004674">
    <property type="term" value="F:protein serine/threonine kinase activity"/>
    <property type="evidence" value="ECO:0000318"/>
    <property type="project" value="GO_Central"/>
</dbReference>
<keyword evidence="2" id="KW-0723">Serine/threonine-protein kinase</keyword>
<protein>
    <recommendedName>
        <fullName evidence="1">non-specific serine/threonine protein kinase</fullName>
        <ecNumber evidence="1">2.7.11.1</ecNumber>
    </recommendedName>
</protein>
<dbReference type="Pfam" id="PF00069">
    <property type="entry name" value="Pkinase"/>
    <property type="match status" value="2"/>
</dbReference>
<dbReference type="PROSITE" id="PS50011">
    <property type="entry name" value="PROTEIN_KINASE_DOM"/>
    <property type="match status" value="1"/>
</dbReference>
<dbReference type="AlphaFoldDB" id="A0A2K2BXZ9"/>
<evidence type="ECO:0000313" key="9">
    <source>
        <dbReference type="EMBL" id="PNT54656.1"/>
    </source>
</evidence>
<dbReference type="GO" id="GO:0005737">
    <property type="term" value="C:cytoplasm"/>
    <property type="evidence" value="ECO:0000318"/>
    <property type="project" value="GO_Central"/>
</dbReference>
<dbReference type="InterPro" id="IPR000719">
    <property type="entry name" value="Prot_kinase_dom"/>
</dbReference>
<dbReference type="GO" id="GO:0007165">
    <property type="term" value="P:signal transduction"/>
    <property type="evidence" value="ECO:0000318"/>
    <property type="project" value="GO_Central"/>
</dbReference>
<feature type="compositionally biased region" description="Polar residues" evidence="7">
    <location>
        <begin position="700"/>
        <end position="712"/>
    </location>
</feature>
<dbReference type="ExpressionAtlas" id="A0A2K2BXZ9">
    <property type="expression patterns" value="baseline and differential"/>
</dbReference>
<feature type="domain" description="Protein kinase" evidence="8">
    <location>
        <begin position="477"/>
        <end position="940"/>
    </location>
</feature>
<dbReference type="InterPro" id="IPR011009">
    <property type="entry name" value="Kinase-like_dom_sf"/>
</dbReference>
<dbReference type="GO" id="GO:0000727">
    <property type="term" value="P:double-strand break repair via break-induced replication"/>
    <property type="evidence" value="ECO:0000318"/>
    <property type="project" value="GO_Central"/>
</dbReference>
<evidence type="ECO:0000256" key="7">
    <source>
        <dbReference type="SAM" id="MobiDB-lite"/>
    </source>
</evidence>
<organism evidence="9 10">
    <name type="scientific">Populus trichocarpa</name>
    <name type="common">Western balsam poplar</name>
    <name type="synonym">Populus balsamifera subsp. trichocarpa</name>
    <dbReference type="NCBI Taxonomy" id="3694"/>
    <lineage>
        <taxon>Eukaryota</taxon>
        <taxon>Viridiplantae</taxon>
        <taxon>Streptophyta</taxon>
        <taxon>Embryophyta</taxon>
        <taxon>Tracheophyta</taxon>
        <taxon>Spermatophyta</taxon>
        <taxon>Magnoliopsida</taxon>
        <taxon>eudicotyledons</taxon>
        <taxon>Gunneridae</taxon>
        <taxon>Pentapetalae</taxon>
        <taxon>rosids</taxon>
        <taxon>fabids</taxon>
        <taxon>Malpighiales</taxon>
        <taxon>Salicaceae</taxon>
        <taxon>Saliceae</taxon>
        <taxon>Populus</taxon>
    </lineage>
</organism>
<evidence type="ECO:0000313" key="10">
    <source>
        <dbReference type="Proteomes" id="UP000006729"/>
    </source>
</evidence>
<dbReference type="SMART" id="SM00220">
    <property type="entry name" value="S_TKc"/>
    <property type="match status" value="1"/>
</dbReference>
<evidence type="ECO:0000256" key="3">
    <source>
        <dbReference type="ARBA" id="ARBA00022679"/>
    </source>
</evidence>
<feature type="region of interest" description="Disordered" evidence="7">
    <location>
        <begin position="700"/>
        <end position="723"/>
    </location>
</feature>
<dbReference type="STRING" id="3694.A0A2K2BXZ9"/>
<dbReference type="EMBL" id="CM009290">
    <property type="protein sequence ID" value="PNT54656.1"/>
    <property type="molecule type" value="Genomic_DNA"/>
</dbReference>
<name>A0A2K2BXZ9_POPTR</name>
<dbReference type="InterPro" id="IPR008271">
    <property type="entry name" value="Ser/Thr_kinase_AS"/>
</dbReference>
<dbReference type="PANTHER" id="PTHR44167:SF23">
    <property type="entry name" value="CDC7 KINASE, ISOFORM A-RELATED"/>
    <property type="match status" value="1"/>
</dbReference>
<keyword evidence="4" id="KW-0547">Nucleotide-binding</keyword>